<protein>
    <recommendedName>
        <fullName evidence="4">Quinol oxidase subunit 4</fullName>
    </recommendedName>
</protein>
<dbReference type="Proteomes" id="UP000601099">
    <property type="component" value="Unassembled WGS sequence"/>
</dbReference>
<feature type="chain" id="PRO_5047131896" description="Quinol oxidase subunit 4" evidence="1">
    <location>
        <begin position="28"/>
        <end position="76"/>
    </location>
</feature>
<organism evidence="2 3">
    <name type="scientific">Hymenobacter guriensis</name>
    <dbReference type="NCBI Taxonomy" id="2793065"/>
    <lineage>
        <taxon>Bacteria</taxon>
        <taxon>Pseudomonadati</taxon>
        <taxon>Bacteroidota</taxon>
        <taxon>Cytophagia</taxon>
        <taxon>Cytophagales</taxon>
        <taxon>Hymenobacteraceae</taxon>
        <taxon>Hymenobacter</taxon>
    </lineage>
</organism>
<dbReference type="RefSeq" id="WP_196953533.1">
    <property type="nucleotide sequence ID" value="NZ_JADWYK010000001.1"/>
</dbReference>
<proteinExistence type="predicted"/>
<comment type="caution">
    <text evidence="2">The sequence shown here is derived from an EMBL/GenBank/DDBJ whole genome shotgun (WGS) entry which is preliminary data.</text>
</comment>
<evidence type="ECO:0000313" key="2">
    <source>
        <dbReference type="EMBL" id="MBG8552503.1"/>
    </source>
</evidence>
<gene>
    <name evidence="2" type="ORF">I5L79_03045</name>
</gene>
<sequence>MRNHPLFLALALLFGLSFSVSSCVATAPVVAGPPPPHRVVVVQAAPAVVRARPLPPPRRYYHRTNYRRPGRVIMVR</sequence>
<evidence type="ECO:0000256" key="1">
    <source>
        <dbReference type="SAM" id="SignalP"/>
    </source>
</evidence>
<keyword evidence="3" id="KW-1185">Reference proteome</keyword>
<name>A0ABS0KXA7_9BACT</name>
<dbReference type="PROSITE" id="PS51257">
    <property type="entry name" value="PROKAR_LIPOPROTEIN"/>
    <property type="match status" value="1"/>
</dbReference>
<accession>A0ABS0KXA7</accession>
<feature type="signal peptide" evidence="1">
    <location>
        <begin position="1"/>
        <end position="27"/>
    </location>
</feature>
<evidence type="ECO:0008006" key="4">
    <source>
        <dbReference type="Google" id="ProtNLM"/>
    </source>
</evidence>
<evidence type="ECO:0000313" key="3">
    <source>
        <dbReference type="Proteomes" id="UP000601099"/>
    </source>
</evidence>
<dbReference type="EMBL" id="JADWYK010000001">
    <property type="protein sequence ID" value="MBG8552503.1"/>
    <property type="molecule type" value="Genomic_DNA"/>
</dbReference>
<reference evidence="2 3" key="1">
    <citation type="submission" date="2020-11" db="EMBL/GenBank/DDBJ databases">
        <title>Hymenobacter sp.</title>
        <authorList>
            <person name="Kim M.K."/>
        </authorList>
    </citation>
    <scope>NUCLEOTIDE SEQUENCE [LARGE SCALE GENOMIC DNA]</scope>
    <source>
        <strain evidence="2 3">BT594</strain>
    </source>
</reference>
<keyword evidence="1" id="KW-0732">Signal</keyword>